<dbReference type="CDD" id="cd13611">
    <property type="entry name" value="PBP2_YehZ"/>
    <property type="match status" value="1"/>
</dbReference>
<evidence type="ECO:0000313" key="4">
    <source>
        <dbReference type="Proteomes" id="UP001500483"/>
    </source>
</evidence>
<dbReference type="EMBL" id="BAAAYK010000038">
    <property type="protein sequence ID" value="GAA3364270.1"/>
    <property type="molecule type" value="Genomic_DNA"/>
</dbReference>
<proteinExistence type="predicted"/>
<comment type="caution">
    <text evidence="3">The sequence shown here is derived from an EMBL/GenBank/DDBJ whole genome shotgun (WGS) entry which is preliminary data.</text>
</comment>
<dbReference type="PROSITE" id="PS51257">
    <property type="entry name" value="PROKAR_LIPOPROTEIN"/>
    <property type="match status" value="1"/>
</dbReference>
<reference evidence="4" key="1">
    <citation type="journal article" date="2019" name="Int. J. Syst. Evol. Microbiol.">
        <title>The Global Catalogue of Microorganisms (GCM) 10K type strain sequencing project: providing services to taxonomists for standard genome sequencing and annotation.</title>
        <authorList>
            <consortium name="The Broad Institute Genomics Platform"/>
            <consortium name="The Broad Institute Genome Sequencing Center for Infectious Disease"/>
            <person name="Wu L."/>
            <person name="Ma J."/>
        </authorList>
    </citation>
    <scope>NUCLEOTIDE SEQUENCE [LARGE SCALE GENOMIC DNA]</scope>
    <source>
        <strain evidence="4">JCM 9687</strain>
    </source>
</reference>
<gene>
    <name evidence="3" type="ORF">GCM10020366_59470</name>
</gene>
<feature type="signal peptide" evidence="1">
    <location>
        <begin position="1"/>
        <end position="17"/>
    </location>
</feature>
<protein>
    <submittedName>
        <fullName evidence="3">Glycine betaine ABC transporter substrate-binding protein</fullName>
    </submittedName>
</protein>
<keyword evidence="4" id="KW-1185">Reference proteome</keyword>
<dbReference type="RefSeq" id="WP_258344756.1">
    <property type="nucleotide sequence ID" value="NZ_BAAAYK010000038.1"/>
</dbReference>
<evidence type="ECO:0000313" key="3">
    <source>
        <dbReference type="EMBL" id="GAA3364270.1"/>
    </source>
</evidence>
<dbReference type="Gene3D" id="3.40.190.120">
    <property type="entry name" value="Osmoprotection protein (prox), domain 2"/>
    <property type="match status" value="1"/>
</dbReference>
<organism evidence="3 4">
    <name type="scientific">Saccharopolyspora gregorii</name>
    <dbReference type="NCBI Taxonomy" id="33914"/>
    <lineage>
        <taxon>Bacteria</taxon>
        <taxon>Bacillati</taxon>
        <taxon>Actinomycetota</taxon>
        <taxon>Actinomycetes</taxon>
        <taxon>Pseudonocardiales</taxon>
        <taxon>Pseudonocardiaceae</taxon>
        <taxon>Saccharopolyspora</taxon>
    </lineage>
</organism>
<evidence type="ECO:0000256" key="1">
    <source>
        <dbReference type="SAM" id="SignalP"/>
    </source>
</evidence>
<keyword evidence="1" id="KW-0732">Signal</keyword>
<evidence type="ECO:0000259" key="2">
    <source>
        <dbReference type="Pfam" id="PF04069"/>
    </source>
</evidence>
<dbReference type="Gene3D" id="3.40.190.10">
    <property type="entry name" value="Periplasmic binding protein-like II"/>
    <property type="match status" value="1"/>
</dbReference>
<feature type="chain" id="PRO_5047043638" evidence="1">
    <location>
        <begin position="18"/>
        <end position="326"/>
    </location>
</feature>
<dbReference type="SUPFAM" id="SSF53850">
    <property type="entry name" value="Periplasmic binding protein-like II"/>
    <property type="match status" value="1"/>
</dbReference>
<feature type="domain" description="ABC-type glycine betaine transport system substrate-binding" evidence="2">
    <location>
        <begin position="49"/>
        <end position="318"/>
    </location>
</feature>
<dbReference type="InterPro" id="IPR007210">
    <property type="entry name" value="ABC_Gly_betaine_transp_sub-bd"/>
</dbReference>
<name>A0ABP6RZV1_9PSEU</name>
<dbReference type="Pfam" id="PF04069">
    <property type="entry name" value="OpuAC"/>
    <property type="match status" value="1"/>
</dbReference>
<sequence>MSRRGALKLFSAAAAGAALTGCGLSSGSSVPLSVRPGSIKPVPELEGVPLTVGSKDFTEQIVLAYIAEFALVAAGADVRDLSNITGSASARNALVSKQIDVVWEYTGSSWISYNGKTDPIPDAIAQYEAVRKLDIEQNGVTWFAPSLNSDNTYALALNRENADRLGVHTLSDLKRLGQEKPDELSFCLESEFASRNDGMPGVAETYGFAVDPGRVETLNTGTIYTATATGKACNFGEVFTTDGRIQALDLKVLEDDKKFFPRYNLAVTVRVDMLEKYPQLEDVFQPISDRLNNQELLDLNAGVDVDGRDPADVARDWMVKQGFVTL</sequence>
<accession>A0ABP6RZV1</accession>
<dbReference type="Proteomes" id="UP001500483">
    <property type="component" value="Unassembled WGS sequence"/>
</dbReference>